<dbReference type="Pfam" id="PF13639">
    <property type="entry name" value="zf-RING_2"/>
    <property type="match status" value="1"/>
</dbReference>
<dbReference type="SMART" id="SM00184">
    <property type="entry name" value="RING"/>
    <property type="match status" value="1"/>
</dbReference>
<evidence type="ECO:0000259" key="4">
    <source>
        <dbReference type="PROSITE" id="PS50089"/>
    </source>
</evidence>
<dbReference type="PROSITE" id="PS50089">
    <property type="entry name" value="ZF_RING_2"/>
    <property type="match status" value="1"/>
</dbReference>
<dbReference type="Proteomes" id="UP000242146">
    <property type="component" value="Unassembled WGS sequence"/>
</dbReference>
<dbReference type="InterPro" id="IPR013083">
    <property type="entry name" value="Znf_RING/FYVE/PHD"/>
</dbReference>
<keyword evidence="1" id="KW-0863">Zinc-finger</keyword>
<dbReference type="InterPro" id="IPR001841">
    <property type="entry name" value="Znf_RING"/>
</dbReference>
<evidence type="ECO:0000256" key="2">
    <source>
        <dbReference type="SAM" id="MobiDB-lite"/>
    </source>
</evidence>
<keyword evidence="3" id="KW-0812">Transmembrane</keyword>
<proteinExistence type="predicted"/>
<protein>
    <recommendedName>
        <fullName evidence="4">RING-type domain-containing protein</fullName>
    </recommendedName>
</protein>
<evidence type="ECO:0000256" key="1">
    <source>
        <dbReference type="PROSITE-ProRule" id="PRU00175"/>
    </source>
</evidence>
<feature type="transmembrane region" description="Helical" evidence="3">
    <location>
        <begin position="203"/>
        <end position="231"/>
    </location>
</feature>
<feature type="region of interest" description="Disordered" evidence="2">
    <location>
        <begin position="108"/>
        <end position="147"/>
    </location>
</feature>
<dbReference type="GO" id="GO:0008270">
    <property type="term" value="F:zinc ion binding"/>
    <property type="evidence" value="ECO:0007669"/>
    <property type="project" value="UniProtKB-KW"/>
</dbReference>
<dbReference type="STRING" id="101127.A0A1X2G2Q5"/>
<keyword evidence="6" id="KW-1185">Reference proteome</keyword>
<reference evidence="5 6" key="1">
    <citation type="submission" date="2016-07" db="EMBL/GenBank/DDBJ databases">
        <title>Pervasive Adenine N6-methylation of Active Genes in Fungi.</title>
        <authorList>
            <consortium name="DOE Joint Genome Institute"/>
            <person name="Mondo S.J."/>
            <person name="Dannebaum R.O."/>
            <person name="Kuo R.C."/>
            <person name="Labutti K."/>
            <person name="Haridas S."/>
            <person name="Kuo A."/>
            <person name="Salamov A."/>
            <person name="Ahrendt S.R."/>
            <person name="Lipzen A."/>
            <person name="Sullivan W."/>
            <person name="Andreopoulos W.B."/>
            <person name="Clum A."/>
            <person name="Lindquist E."/>
            <person name="Daum C."/>
            <person name="Ramamoorthy G.K."/>
            <person name="Gryganskyi A."/>
            <person name="Culley D."/>
            <person name="Magnuson J.K."/>
            <person name="James T.Y."/>
            <person name="O'Malley M.A."/>
            <person name="Stajich J.E."/>
            <person name="Spatafora J.W."/>
            <person name="Visel A."/>
            <person name="Grigoriev I.V."/>
        </authorList>
    </citation>
    <scope>NUCLEOTIDE SEQUENCE [LARGE SCALE GENOMIC DNA]</scope>
    <source>
        <strain evidence="5 6">NRRL 3301</strain>
    </source>
</reference>
<comment type="caution">
    <text evidence="5">The sequence shown here is derived from an EMBL/GenBank/DDBJ whole genome shotgun (WGS) entry which is preliminary data.</text>
</comment>
<evidence type="ECO:0000256" key="3">
    <source>
        <dbReference type="SAM" id="Phobius"/>
    </source>
</evidence>
<feature type="compositionally biased region" description="Low complexity" evidence="2">
    <location>
        <begin position="116"/>
        <end position="144"/>
    </location>
</feature>
<organism evidence="5 6">
    <name type="scientific">Hesseltinella vesiculosa</name>
    <dbReference type="NCBI Taxonomy" id="101127"/>
    <lineage>
        <taxon>Eukaryota</taxon>
        <taxon>Fungi</taxon>
        <taxon>Fungi incertae sedis</taxon>
        <taxon>Mucoromycota</taxon>
        <taxon>Mucoromycotina</taxon>
        <taxon>Mucoromycetes</taxon>
        <taxon>Mucorales</taxon>
        <taxon>Cunninghamellaceae</taxon>
        <taxon>Hesseltinella</taxon>
    </lineage>
</organism>
<keyword evidence="3" id="KW-0472">Membrane</keyword>
<dbReference type="PANTHER" id="PTHR46225">
    <property type="entry name" value="C3H4 TYPE ZINC FINGER PROTEIN"/>
    <property type="match status" value="1"/>
</dbReference>
<name>A0A1X2G2Q5_9FUNG</name>
<gene>
    <name evidence="5" type="ORF">DM01DRAFT_1411679</name>
</gene>
<keyword evidence="3" id="KW-1133">Transmembrane helix</keyword>
<dbReference type="Gene3D" id="3.30.40.10">
    <property type="entry name" value="Zinc/RING finger domain, C3HC4 (zinc finger)"/>
    <property type="match status" value="1"/>
</dbReference>
<dbReference type="AlphaFoldDB" id="A0A1X2G2Q5"/>
<sequence length="378" mass="42343">MASTSTSIPVDTHSTASLQGVSGTTVRTNGLMLLRGSWQSISRASKLLLLASVFFTLAQVAVSAVILGVFSNQSCDRPVQTYLIVYAVRLGLVLPLIIYQHLSRNTRRTAADRSSSRPARRPPASASASSHQPSTSSQPQTHAPARPVQQQQDQTLKEWCDRLRSLFDLFGILWFIVGNYILFTTQTCAIQARPFYFTILTWVLLNYIVILIPVFICVSVIFCLPCVLVILRLFHVQDVPGVTVGASQEEIQHIPVYKFKQIDDPLTSANPSFTTLPAIKKPSWLRSFYARLLRQKPSPADATSFPSLRIAPQEDAMCSICLSEYEPDDLLCKLWCGHHFHKDCVHEWLALNPLCPLCKQDFRGKEHVETQDTDEEAR</sequence>
<feature type="transmembrane region" description="Helical" evidence="3">
    <location>
        <begin position="82"/>
        <end position="99"/>
    </location>
</feature>
<accession>A0A1X2G2Q5</accession>
<keyword evidence="1" id="KW-0479">Metal-binding</keyword>
<keyword evidence="1" id="KW-0862">Zinc</keyword>
<feature type="domain" description="RING-type" evidence="4">
    <location>
        <begin position="318"/>
        <end position="359"/>
    </location>
</feature>
<dbReference type="PANTHER" id="PTHR46225:SF19">
    <property type="entry name" value="RING-TYPE DOMAIN-CONTAINING PROTEIN"/>
    <property type="match status" value="1"/>
</dbReference>
<evidence type="ECO:0000313" key="6">
    <source>
        <dbReference type="Proteomes" id="UP000242146"/>
    </source>
</evidence>
<feature type="transmembrane region" description="Helical" evidence="3">
    <location>
        <begin position="166"/>
        <end position="183"/>
    </location>
</feature>
<evidence type="ECO:0000313" key="5">
    <source>
        <dbReference type="EMBL" id="ORX43082.1"/>
    </source>
</evidence>
<feature type="transmembrane region" description="Helical" evidence="3">
    <location>
        <begin position="47"/>
        <end position="70"/>
    </location>
</feature>
<dbReference type="SUPFAM" id="SSF57850">
    <property type="entry name" value="RING/U-box"/>
    <property type="match status" value="1"/>
</dbReference>
<dbReference type="OrthoDB" id="8062037at2759"/>
<dbReference type="EMBL" id="MCGT01000058">
    <property type="protein sequence ID" value="ORX43082.1"/>
    <property type="molecule type" value="Genomic_DNA"/>
</dbReference>